<dbReference type="FunFam" id="3.40.1440.10:FF:000001">
    <property type="entry name" value="UvrABC system protein C"/>
    <property type="match status" value="1"/>
</dbReference>
<dbReference type="InterPro" id="IPR003583">
    <property type="entry name" value="Hlx-hairpin-Hlx_DNA-bd_motif"/>
</dbReference>
<dbReference type="eggNOG" id="COG0322">
    <property type="taxonomic scope" value="Bacteria"/>
</dbReference>
<dbReference type="FunFam" id="3.30.420.340:FF:000001">
    <property type="entry name" value="UvrABC system protein C"/>
    <property type="match status" value="1"/>
</dbReference>
<dbReference type="AlphaFoldDB" id="Q0G478"/>
<dbReference type="PROSITE" id="PS50151">
    <property type="entry name" value="UVR"/>
    <property type="match status" value="1"/>
</dbReference>
<dbReference type="EMBL" id="AATP01000002">
    <property type="protein sequence ID" value="EAU41603.1"/>
    <property type="molecule type" value="Genomic_DNA"/>
</dbReference>
<evidence type="ECO:0000313" key="12">
    <source>
        <dbReference type="EMBL" id="EAU41603.1"/>
    </source>
</evidence>
<feature type="compositionally biased region" description="Basic residues" evidence="8">
    <location>
        <begin position="1"/>
        <end position="25"/>
    </location>
</feature>
<keyword evidence="3 7" id="KW-0228">DNA excision</keyword>
<keyword evidence="6 7" id="KW-0742">SOS response</keyword>
<dbReference type="InterPro" id="IPR047296">
    <property type="entry name" value="GIY-YIG_UvrC_Cho"/>
</dbReference>
<reference evidence="12 13" key="1">
    <citation type="journal article" date="2010" name="J. Bacteriol.">
        <title>Genome sequence of Fulvimarina pelagi HTCC2506T, a Mn(II)-oxidizing alphaproteobacterium possessing an aerobic anoxygenic photosynthetic gene cluster and Xanthorhodopsin.</title>
        <authorList>
            <person name="Kang I."/>
            <person name="Oh H.M."/>
            <person name="Lim S.I."/>
            <person name="Ferriera S."/>
            <person name="Giovannoni S.J."/>
            <person name="Cho J.C."/>
        </authorList>
    </citation>
    <scope>NUCLEOTIDE SEQUENCE [LARGE SCALE GENOMIC DNA]</scope>
    <source>
        <strain evidence="12 13">HTCC2506</strain>
    </source>
</reference>
<dbReference type="SUPFAM" id="SSF47781">
    <property type="entry name" value="RuvA domain 2-like"/>
    <property type="match status" value="1"/>
</dbReference>
<dbReference type="InterPro" id="IPR036876">
    <property type="entry name" value="UVR_dom_sf"/>
</dbReference>
<dbReference type="NCBIfam" id="NF001824">
    <property type="entry name" value="PRK00558.1-5"/>
    <property type="match status" value="1"/>
</dbReference>
<feature type="compositionally biased region" description="Acidic residues" evidence="8">
    <location>
        <begin position="35"/>
        <end position="52"/>
    </location>
</feature>
<dbReference type="SUPFAM" id="SSF82771">
    <property type="entry name" value="GIY-YIG endonuclease"/>
    <property type="match status" value="1"/>
</dbReference>
<sequence>MTATRRIRSRSRPQRFSRHSGRGLKPRQFDKDDMPDTDFDLEDESGEPDEGEAGTAPVSEEASALLAKIDWADAKSESGDLEGAELIAALVKRLPNQPGVYRMFGSDGDVLYVGKARSLKKRVASYARLGGHTQRIARMIRLTRQMEFVTTRTETEALLLEANLIKRLKPRFNVLMRDDKSFPYILVTDDHQAPAIVKHRGARNRKGSFFGPFASAGAVDRTINSLQRAFLLRTCTDSVFESRTRPCLLHQIKRCAGPCTGEISQEDYRSLVKQAKGFLSGRSGQVKEAMAEQMTSASDDLDFERAALFRDRLAALSHVSSHQGINPQSVEEADVFAIHQEGGLTCVQVFFFRTGQNWGNRAYFPKADPSLEPDAVLGAFIAQFYDDKPAPRLILSQVKLDDEALLAEALAIKAERKVRIEKPARGAKRDLVDHAASNAKEALGRKLAETSSQARLLEGLKETFSLERTPRRIEVFDNSHIMGTNAIGAMIVAGPEGFVKNQYRKFNIKSTEITPGDDFGMMKEVMTRRFSRLIKDHADEMPGAKPEPAPDTEIDEPEDLADTPFPAWPDLVLIDGGKGQMSAVRSILEELGIADKVMTIGVAKGVDREAGRERFIQGAKDFSLPPRDPVLYFVQRMRDEAHRFAIGTHRAKRKKEMIKNPLDEIAGIGPTRKRALLQHFGTAKAVSRAGLPDLRAVDGISETIAKLVYDHFHENG</sequence>
<dbReference type="GO" id="GO:0005737">
    <property type="term" value="C:cytoplasm"/>
    <property type="evidence" value="ECO:0007669"/>
    <property type="project" value="UniProtKB-SubCell"/>
</dbReference>
<dbReference type="Pfam" id="PF02151">
    <property type="entry name" value="UVR"/>
    <property type="match status" value="1"/>
</dbReference>
<dbReference type="Gene3D" id="1.10.150.20">
    <property type="entry name" value="5' to 3' exonuclease, C-terminal subdomain"/>
    <property type="match status" value="1"/>
</dbReference>
<dbReference type="SMART" id="SM00465">
    <property type="entry name" value="GIYc"/>
    <property type="match status" value="1"/>
</dbReference>
<keyword evidence="13" id="KW-1185">Reference proteome</keyword>
<evidence type="ECO:0000256" key="1">
    <source>
        <dbReference type="ARBA" id="ARBA00022490"/>
    </source>
</evidence>
<dbReference type="Proteomes" id="UP000004310">
    <property type="component" value="Unassembled WGS sequence"/>
</dbReference>
<evidence type="ECO:0000256" key="2">
    <source>
        <dbReference type="ARBA" id="ARBA00022763"/>
    </source>
</evidence>
<dbReference type="HOGENOM" id="CLU_014841_3_0_5"/>
<dbReference type="GO" id="GO:0009432">
    <property type="term" value="P:SOS response"/>
    <property type="evidence" value="ECO:0007669"/>
    <property type="project" value="UniProtKB-UniRule"/>
</dbReference>
<evidence type="ECO:0000259" key="10">
    <source>
        <dbReference type="PROSITE" id="PS50164"/>
    </source>
</evidence>
<feature type="region of interest" description="Disordered" evidence="8">
    <location>
        <begin position="1"/>
        <end position="58"/>
    </location>
</feature>
<feature type="domain" description="UVR" evidence="9">
    <location>
        <begin position="284"/>
        <end position="319"/>
    </location>
</feature>
<evidence type="ECO:0000256" key="7">
    <source>
        <dbReference type="HAMAP-Rule" id="MF_00203"/>
    </source>
</evidence>
<evidence type="ECO:0000259" key="9">
    <source>
        <dbReference type="PROSITE" id="PS50151"/>
    </source>
</evidence>
<dbReference type="Gene3D" id="3.40.1440.10">
    <property type="entry name" value="GIY-YIG endonuclease"/>
    <property type="match status" value="1"/>
</dbReference>
<dbReference type="STRING" id="217511.GCA_001463845_03402"/>
<comment type="subcellular location">
    <subcellularLocation>
        <location evidence="7">Cytoplasm</location>
    </subcellularLocation>
</comment>
<evidence type="ECO:0000313" key="13">
    <source>
        <dbReference type="Proteomes" id="UP000004310"/>
    </source>
</evidence>
<feature type="domain" description="UvrC family homology region profile" evidence="11">
    <location>
        <begin position="335"/>
        <end position="588"/>
    </location>
</feature>
<evidence type="ECO:0000256" key="4">
    <source>
        <dbReference type="ARBA" id="ARBA00022881"/>
    </source>
</evidence>
<keyword evidence="5 7" id="KW-0234">DNA repair</keyword>
<comment type="function">
    <text evidence="7">The UvrABC repair system catalyzes the recognition and processing of DNA lesions. UvrC both incises the 5' and 3' sides of the lesion. The N-terminal half is responsible for the 3' incision and the C-terminal half is responsible for the 5' incision.</text>
</comment>
<dbReference type="Pfam" id="PF22920">
    <property type="entry name" value="UvrC_RNaseH"/>
    <property type="match status" value="1"/>
</dbReference>
<dbReference type="NCBIfam" id="TIGR00194">
    <property type="entry name" value="uvrC"/>
    <property type="match status" value="1"/>
</dbReference>
<keyword evidence="1 7" id="KW-0963">Cytoplasm</keyword>
<keyword evidence="2 7" id="KW-0227">DNA damage</keyword>
<dbReference type="SUPFAM" id="SSF46600">
    <property type="entry name" value="C-terminal UvrC-binding domain of UvrB"/>
    <property type="match status" value="1"/>
</dbReference>
<evidence type="ECO:0000256" key="8">
    <source>
        <dbReference type="SAM" id="MobiDB-lite"/>
    </source>
</evidence>
<dbReference type="HAMAP" id="MF_00203">
    <property type="entry name" value="UvrC"/>
    <property type="match status" value="1"/>
</dbReference>
<dbReference type="InterPro" id="IPR010994">
    <property type="entry name" value="RuvA_2-like"/>
</dbReference>
<dbReference type="GO" id="GO:0006289">
    <property type="term" value="P:nucleotide-excision repair"/>
    <property type="evidence" value="ECO:0007669"/>
    <property type="project" value="UniProtKB-UniRule"/>
</dbReference>
<keyword evidence="4 7" id="KW-0267">Excision nuclease</keyword>
<dbReference type="InterPro" id="IPR038476">
    <property type="entry name" value="UvrC_RNase_H_dom_sf"/>
</dbReference>
<dbReference type="PANTHER" id="PTHR30562:SF1">
    <property type="entry name" value="UVRABC SYSTEM PROTEIN C"/>
    <property type="match status" value="1"/>
</dbReference>
<dbReference type="InterPro" id="IPR035901">
    <property type="entry name" value="GIY-YIG_endonuc_sf"/>
</dbReference>
<evidence type="ECO:0000256" key="3">
    <source>
        <dbReference type="ARBA" id="ARBA00022769"/>
    </source>
</evidence>
<proteinExistence type="inferred from homology"/>
<dbReference type="PANTHER" id="PTHR30562">
    <property type="entry name" value="UVRC/OXIDOREDUCTASE"/>
    <property type="match status" value="1"/>
</dbReference>
<dbReference type="PROSITE" id="PS50164">
    <property type="entry name" value="GIY_YIG"/>
    <property type="match status" value="1"/>
</dbReference>
<dbReference type="CDD" id="cd10434">
    <property type="entry name" value="GIY-YIG_UvrC_Cho"/>
    <property type="match status" value="1"/>
</dbReference>
<dbReference type="SMART" id="SM00278">
    <property type="entry name" value="HhH1"/>
    <property type="match status" value="2"/>
</dbReference>
<dbReference type="GO" id="GO:0003677">
    <property type="term" value="F:DNA binding"/>
    <property type="evidence" value="ECO:0007669"/>
    <property type="project" value="UniProtKB-UniRule"/>
</dbReference>
<comment type="subunit">
    <text evidence="7">Interacts with UvrB in an incision complex.</text>
</comment>
<accession>Q0G478</accession>
<comment type="similarity">
    <text evidence="7">Belongs to the UvrC family.</text>
</comment>
<organism evidence="12 13">
    <name type="scientific">Fulvimarina pelagi HTCC2506</name>
    <dbReference type="NCBI Taxonomy" id="314231"/>
    <lineage>
        <taxon>Bacteria</taxon>
        <taxon>Pseudomonadati</taxon>
        <taxon>Pseudomonadota</taxon>
        <taxon>Alphaproteobacteria</taxon>
        <taxon>Hyphomicrobiales</taxon>
        <taxon>Aurantimonadaceae</taxon>
        <taxon>Fulvimarina</taxon>
    </lineage>
</organism>
<dbReference type="InterPro" id="IPR001162">
    <property type="entry name" value="UvrC_RNase_H_dom"/>
</dbReference>
<feature type="domain" description="GIY-YIG" evidence="10">
    <location>
        <begin position="96"/>
        <end position="174"/>
    </location>
</feature>
<dbReference type="Pfam" id="PF01541">
    <property type="entry name" value="GIY-YIG"/>
    <property type="match status" value="1"/>
</dbReference>
<protein>
    <recommendedName>
        <fullName evidence="7">UvrABC system protein C</fullName>
        <shortName evidence="7">Protein UvrC</shortName>
    </recommendedName>
    <alternativeName>
        <fullName evidence="7">Excinuclease ABC subunit C</fullName>
    </alternativeName>
</protein>
<dbReference type="Pfam" id="PF14520">
    <property type="entry name" value="HHH_5"/>
    <property type="match status" value="1"/>
</dbReference>
<comment type="caution">
    <text evidence="12">The sequence shown here is derived from an EMBL/GenBank/DDBJ whole genome shotgun (WGS) entry which is preliminary data.</text>
</comment>
<gene>
    <name evidence="7" type="primary">uvrC</name>
    <name evidence="12" type="ORF">FP2506_14259</name>
</gene>
<dbReference type="GO" id="GO:0009381">
    <property type="term" value="F:excinuclease ABC activity"/>
    <property type="evidence" value="ECO:0007669"/>
    <property type="project" value="UniProtKB-UniRule"/>
</dbReference>
<dbReference type="InterPro" id="IPR004791">
    <property type="entry name" value="UvrC"/>
</dbReference>
<dbReference type="Pfam" id="PF08459">
    <property type="entry name" value="UvrC_RNaseH_dom"/>
    <property type="match status" value="1"/>
</dbReference>
<dbReference type="InterPro" id="IPR001943">
    <property type="entry name" value="UVR_dom"/>
</dbReference>
<dbReference type="InterPro" id="IPR000305">
    <property type="entry name" value="GIY-YIG_endonuc"/>
</dbReference>
<dbReference type="GO" id="GO:0009380">
    <property type="term" value="C:excinuclease repair complex"/>
    <property type="evidence" value="ECO:0007669"/>
    <property type="project" value="InterPro"/>
</dbReference>
<name>Q0G478_9HYPH</name>
<evidence type="ECO:0000256" key="6">
    <source>
        <dbReference type="ARBA" id="ARBA00023236"/>
    </source>
</evidence>
<evidence type="ECO:0000259" key="11">
    <source>
        <dbReference type="PROSITE" id="PS50165"/>
    </source>
</evidence>
<dbReference type="PROSITE" id="PS50165">
    <property type="entry name" value="UVRC"/>
    <property type="match status" value="1"/>
</dbReference>
<dbReference type="Gene3D" id="3.30.420.340">
    <property type="entry name" value="UvrC, RNAse H endonuclease domain"/>
    <property type="match status" value="1"/>
</dbReference>
<evidence type="ECO:0000256" key="5">
    <source>
        <dbReference type="ARBA" id="ARBA00023204"/>
    </source>
</evidence>
<dbReference type="Gene3D" id="4.10.860.10">
    <property type="entry name" value="UVR domain"/>
    <property type="match status" value="1"/>
</dbReference>
<dbReference type="InterPro" id="IPR050066">
    <property type="entry name" value="UvrABC_protein_C"/>
</dbReference>